<evidence type="ECO:0000256" key="1">
    <source>
        <dbReference type="PROSITE-ProRule" id="PRU00339"/>
    </source>
</evidence>
<dbReference type="GeneID" id="25562982"/>
<reference evidence="2 3" key="1">
    <citation type="submission" date="2010-05" db="EMBL/GenBank/DDBJ databases">
        <title>The Genome Sequence of Thecamonas trahens ATCC 50062.</title>
        <authorList>
            <consortium name="The Broad Institute Genome Sequencing Platform"/>
            <person name="Russ C."/>
            <person name="Cuomo C."/>
            <person name="Shea T."/>
            <person name="Young S.K."/>
            <person name="Zeng Q."/>
            <person name="Koehrsen M."/>
            <person name="Haas B."/>
            <person name="Borodovsky M."/>
            <person name="Guigo R."/>
            <person name="Alvarado L."/>
            <person name="Berlin A."/>
            <person name="Bochicchio J."/>
            <person name="Borenstein D."/>
            <person name="Chapman S."/>
            <person name="Chen Z."/>
            <person name="Freedman E."/>
            <person name="Gellesch M."/>
            <person name="Goldberg J."/>
            <person name="Griggs A."/>
            <person name="Gujja S."/>
            <person name="Heilman E."/>
            <person name="Heiman D."/>
            <person name="Hepburn T."/>
            <person name="Howarth C."/>
            <person name="Jen D."/>
            <person name="Larson L."/>
            <person name="Mehta T."/>
            <person name="Park D."/>
            <person name="Pearson M."/>
            <person name="Roberts A."/>
            <person name="Saif S."/>
            <person name="Shenoy N."/>
            <person name="Sisk P."/>
            <person name="Stolte C."/>
            <person name="Sykes S."/>
            <person name="Thomson T."/>
            <person name="Walk T."/>
            <person name="White J."/>
            <person name="Yandava C."/>
            <person name="Burger G."/>
            <person name="Gray M.W."/>
            <person name="Holland P.W.H."/>
            <person name="King N."/>
            <person name="Lang F.B.F."/>
            <person name="Roger A.J."/>
            <person name="Ruiz-Trillo I."/>
            <person name="Lander E."/>
            <person name="Nusbaum C."/>
        </authorList>
    </citation>
    <scope>NUCLEOTIDE SEQUENCE [LARGE SCALE GENOMIC DNA]</scope>
    <source>
        <strain evidence="2 3">ATCC 50062</strain>
    </source>
</reference>
<dbReference type="SMART" id="SM00028">
    <property type="entry name" value="TPR"/>
    <property type="match status" value="3"/>
</dbReference>
<dbReference type="STRING" id="461836.A0A0L0D3X3"/>
<dbReference type="RefSeq" id="XP_013760212.1">
    <property type="nucleotide sequence ID" value="XM_013904758.1"/>
</dbReference>
<evidence type="ECO:0000313" key="2">
    <source>
        <dbReference type="EMBL" id="KNC46940.1"/>
    </source>
</evidence>
<sequence length="457" mass="47917">MPLSLPYTYRETDDRLVVNVIPEGVVGKVEAGKVDVFCHGAYLKLFYPPHHVVHLDLHDAVEGDSLNVLVSQDLITLTVDKAPSARGEWPSLLCSSADRATLAARRAAFVDAAAEAAVEKAKAAKVAAARTSREAVAASVDVGRRKRELMAERKAAEEAAAMADVYSAAAAEAEAAAAAKVSQPSPVSRAQALAARKARQAAAEASLPPVRATTEIEVGFSERVAQEEAILKRSTTALADDDGAGGQANIADASAQWLKLKGDEFLLSADIPSALNAYDRAIEIDPNFALLFSNRAICQLRLSRFEACVSDASQALALAALHAPSAPRSPLVLIRRGTALLRLGQLDAAADDYVEAAAAVADPVVAADTAKLLWRLTSSYRDHAAACLGAGRADTAAASLDKAIGRARNPQEQVAVALGHIDMLDQATFSAETADMRAKYASVAPAAARPTLLSRGM</sequence>
<dbReference type="InterPro" id="IPR019734">
    <property type="entry name" value="TPR_rpt"/>
</dbReference>
<dbReference type="eggNOG" id="KOG1124">
    <property type="taxonomic scope" value="Eukaryota"/>
</dbReference>
<keyword evidence="1" id="KW-0802">TPR repeat</keyword>
<dbReference type="OrthoDB" id="2942533at2759"/>
<proteinExistence type="predicted"/>
<feature type="repeat" description="TPR" evidence="1">
    <location>
        <begin position="255"/>
        <end position="288"/>
    </location>
</feature>
<dbReference type="Gene3D" id="1.25.40.10">
    <property type="entry name" value="Tetratricopeptide repeat domain"/>
    <property type="match status" value="1"/>
</dbReference>
<dbReference type="PANTHER" id="PTHR46492">
    <property type="entry name" value="DYNEIN ASSEMBLY FACTOR 4, AXONEMAL"/>
    <property type="match status" value="1"/>
</dbReference>
<dbReference type="OMA" id="ELAAWHF"/>
<dbReference type="InterPro" id="IPR011990">
    <property type="entry name" value="TPR-like_helical_dom_sf"/>
</dbReference>
<dbReference type="GO" id="GO:0003341">
    <property type="term" value="P:cilium movement"/>
    <property type="evidence" value="ECO:0007669"/>
    <property type="project" value="TreeGrafter"/>
</dbReference>
<dbReference type="AlphaFoldDB" id="A0A0L0D3X3"/>
<dbReference type="GO" id="GO:0036158">
    <property type="term" value="P:outer dynein arm assembly"/>
    <property type="evidence" value="ECO:0007669"/>
    <property type="project" value="TreeGrafter"/>
</dbReference>
<gene>
    <name evidence="2" type="ORF">AMSG_03373</name>
</gene>
<name>A0A0L0D3X3_THETB</name>
<organism evidence="2 3">
    <name type="scientific">Thecamonas trahens ATCC 50062</name>
    <dbReference type="NCBI Taxonomy" id="461836"/>
    <lineage>
        <taxon>Eukaryota</taxon>
        <taxon>Apusozoa</taxon>
        <taxon>Apusomonadida</taxon>
        <taxon>Apusomonadidae</taxon>
        <taxon>Thecamonas</taxon>
    </lineage>
</organism>
<keyword evidence="3" id="KW-1185">Reference proteome</keyword>
<dbReference type="PROSITE" id="PS50005">
    <property type="entry name" value="TPR"/>
    <property type="match status" value="1"/>
</dbReference>
<accession>A0A0L0D3X3</accession>
<evidence type="ECO:0000313" key="3">
    <source>
        <dbReference type="Proteomes" id="UP000054408"/>
    </source>
</evidence>
<dbReference type="PANTHER" id="PTHR46492:SF1">
    <property type="entry name" value="DYNEIN AXONEMAL ASSEMBLY FACTOR 4"/>
    <property type="match status" value="1"/>
</dbReference>
<dbReference type="EMBL" id="GL349444">
    <property type="protein sequence ID" value="KNC46940.1"/>
    <property type="molecule type" value="Genomic_DNA"/>
</dbReference>
<dbReference type="InterPro" id="IPR052004">
    <property type="entry name" value="Dynein_assembly_factor_4"/>
</dbReference>
<dbReference type="GO" id="GO:0036159">
    <property type="term" value="P:inner dynein arm assembly"/>
    <property type="evidence" value="ECO:0007669"/>
    <property type="project" value="TreeGrafter"/>
</dbReference>
<dbReference type="SUPFAM" id="SSF48452">
    <property type="entry name" value="TPR-like"/>
    <property type="match status" value="1"/>
</dbReference>
<dbReference type="Proteomes" id="UP000054408">
    <property type="component" value="Unassembled WGS sequence"/>
</dbReference>
<protein>
    <submittedName>
        <fullName evidence="2">Uncharacterized protein</fullName>
    </submittedName>
</protein>